<reference evidence="3" key="1">
    <citation type="journal article" date="2019" name="Int. J. Syst. Evol. Microbiol.">
        <title>The Global Catalogue of Microorganisms (GCM) 10K type strain sequencing project: providing services to taxonomists for standard genome sequencing and annotation.</title>
        <authorList>
            <consortium name="The Broad Institute Genomics Platform"/>
            <consortium name="The Broad Institute Genome Sequencing Center for Infectious Disease"/>
            <person name="Wu L."/>
            <person name="Ma J."/>
        </authorList>
    </citation>
    <scope>NUCLEOTIDE SEQUENCE [LARGE SCALE GENOMIC DNA]</scope>
    <source>
        <strain evidence="3">CCM 7224</strain>
    </source>
</reference>
<feature type="region of interest" description="Disordered" evidence="1">
    <location>
        <begin position="38"/>
        <end position="58"/>
    </location>
</feature>
<proteinExistence type="predicted"/>
<name>A0ABV9UKL0_9ACTN</name>
<accession>A0ABV9UKL0</accession>
<evidence type="ECO:0000313" key="3">
    <source>
        <dbReference type="Proteomes" id="UP001595834"/>
    </source>
</evidence>
<organism evidence="2 3">
    <name type="scientific">Streptomyces mauvecolor</name>
    <dbReference type="NCBI Taxonomy" id="58345"/>
    <lineage>
        <taxon>Bacteria</taxon>
        <taxon>Bacillati</taxon>
        <taxon>Actinomycetota</taxon>
        <taxon>Actinomycetes</taxon>
        <taxon>Kitasatosporales</taxon>
        <taxon>Streptomycetaceae</taxon>
        <taxon>Streptomyces</taxon>
    </lineage>
</organism>
<comment type="caution">
    <text evidence="2">The sequence shown here is derived from an EMBL/GenBank/DDBJ whole genome shotgun (WGS) entry which is preliminary data.</text>
</comment>
<evidence type="ECO:0000313" key="2">
    <source>
        <dbReference type="EMBL" id="MFC4957641.1"/>
    </source>
</evidence>
<keyword evidence="3" id="KW-1185">Reference proteome</keyword>
<dbReference type="RefSeq" id="WP_344378843.1">
    <property type="nucleotide sequence ID" value="NZ_BAAASQ010000023.1"/>
</dbReference>
<protein>
    <submittedName>
        <fullName evidence="2">Uncharacterized protein</fullName>
    </submittedName>
</protein>
<evidence type="ECO:0000256" key="1">
    <source>
        <dbReference type="SAM" id="MobiDB-lite"/>
    </source>
</evidence>
<dbReference type="Proteomes" id="UP001595834">
    <property type="component" value="Unassembled WGS sequence"/>
</dbReference>
<dbReference type="EMBL" id="JBHSIZ010000016">
    <property type="protein sequence ID" value="MFC4957641.1"/>
    <property type="molecule type" value="Genomic_DNA"/>
</dbReference>
<sequence>MRGEPEHAPPPRLVPLVRDEVRADEETVLASEERFWIPGSGDHRRGGAQRIRFRLGGP</sequence>
<gene>
    <name evidence="2" type="ORF">ACFPFX_15245</name>
</gene>